<organism evidence="1 2">
    <name type="scientific">Streblomastix strix</name>
    <dbReference type="NCBI Taxonomy" id="222440"/>
    <lineage>
        <taxon>Eukaryota</taxon>
        <taxon>Metamonada</taxon>
        <taxon>Preaxostyla</taxon>
        <taxon>Oxymonadida</taxon>
        <taxon>Streblomastigidae</taxon>
        <taxon>Streblomastix</taxon>
    </lineage>
</organism>
<dbReference type="Proteomes" id="UP000324800">
    <property type="component" value="Unassembled WGS sequence"/>
</dbReference>
<gene>
    <name evidence="1" type="ORF">EZS28_042449</name>
</gene>
<accession>A0A5J4TXA0</accession>
<name>A0A5J4TXA0_9EUKA</name>
<proteinExistence type="predicted"/>
<dbReference type="OrthoDB" id="6375801at2759"/>
<protein>
    <submittedName>
        <fullName evidence="1">Uncharacterized protein</fullName>
    </submittedName>
</protein>
<comment type="caution">
    <text evidence="1">The sequence shown here is derived from an EMBL/GenBank/DDBJ whole genome shotgun (WGS) entry which is preliminary data.</text>
</comment>
<sequence length="262" mass="30463">MTRLIIKPKNRTDICGICNAAELILMKMKKERKTLIQMTEIEQEYIRLFRIHYYEAASQRSSMHEAIFNLKPCQAVIIADFKENFQAEYKRDQESQEFFKKHPVTCLSFEVHIMSAKQQHIKVVYTILSKCLTHIAQFVIRALRRIFREPEFRGLTALHWWSDGAGHFRNTALLDVLLEKRKGKQMLLNCEINVSYFCAAHGKSECDSCFGYFSRLLNQSTPVDGINSLQDLSFRFMSQCITVSPPPSLCLDALFTSWYKAP</sequence>
<dbReference type="AlphaFoldDB" id="A0A5J4TXA0"/>
<reference evidence="1 2" key="1">
    <citation type="submission" date="2019-03" db="EMBL/GenBank/DDBJ databases">
        <title>Single cell metagenomics reveals metabolic interactions within the superorganism composed of flagellate Streblomastix strix and complex community of Bacteroidetes bacteria on its surface.</title>
        <authorList>
            <person name="Treitli S.C."/>
            <person name="Kolisko M."/>
            <person name="Husnik F."/>
            <person name="Keeling P."/>
            <person name="Hampl V."/>
        </authorList>
    </citation>
    <scope>NUCLEOTIDE SEQUENCE [LARGE SCALE GENOMIC DNA]</scope>
    <source>
        <strain evidence="1">ST1C</strain>
    </source>
</reference>
<evidence type="ECO:0000313" key="2">
    <source>
        <dbReference type="Proteomes" id="UP000324800"/>
    </source>
</evidence>
<dbReference type="EMBL" id="SNRW01024754">
    <property type="protein sequence ID" value="KAA6362025.1"/>
    <property type="molecule type" value="Genomic_DNA"/>
</dbReference>
<evidence type="ECO:0000313" key="1">
    <source>
        <dbReference type="EMBL" id="KAA6362025.1"/>
    </source>
</evidence>